<dbReference type="InterPro" id="IPR014001">
    <property type="entry name" value="Helicase_ATP-bd"/>
</dbReference>
<dbReference type="Gene3D" id="3.40.50.10810">
    <property type="entry name" value="Tandem AAA-ATPase domain"/>
    <property type="match status" value="1"/>
</dbReference>
<dbReference type="AlphaFoldDB" id="W7QDK3"/>
<dbReference type="InterPro" id="IPR027417">
    <property type="entry name" value="P-loop_NTPase"/>
</dbReference>
<dbReference type="SMART" id="SM00490">
    <property type="entry name" value="HELICc"/>
    <property type="match status" value="1"/>
</dbReference>
<dbReference type="GO" id="GO:0005524">
    <property type="term" value="F:ATP binding"/>
    <property type="evidence" value="ECO:0007669"/>
    <property type="project" value="InterPro"/>
</dbReference>
<dbReference type="InterPro" id="IPR007527">
    <property type="entry name" value="Znf_SWIM"/>
</dbReference>
<dbReference type="Pfam" id="PF00271">
    <property type="entry name" value="Helicase_C"/>
    <property type="match status" value="1"/>
</dbReference>
<organism evidence="7 8">
    <name type="scientific">Catenovulum agarivorans DS-2</name>
    <dbReference type="NCBI Taxonomy" id="1328313"/>
    <lineage>
        <taxon>Bacteria</taxon>
        <taxon>Pseudomonadati</taxon>
        <taxon>Pseudomonadota</taxon>
        <taxon>Gammaproteobacteria</taxon>
        <taxon>Alteromonadales</taxon>
        <taxon>Alteromonadaceae</taxon>
        <taxon>Catenovulum</taxon>
    </lineage>
</organism>
<dbReference type="CDD" id="cd18793">
    <property type="entry name" value="SF2_C_SNF"/>
    <property type="match status" value="1"/>
</dbReference>
<keyword evidence="8" id="KW-1185">Reference proteome</keyword>
<comment type="caution">
    <text evidence="7">The sequence shown here is derived from an EMBL/GenBank/DDBJ whole genome shotgun (WGS) entry which is preliminary data.</text>
</comment>
<evidence type="ECO:0000256" key="3">
    <source>
        <dbReference type="PROSITE-ProRule" id="PRU00325"/>
    </source>
</evidence>
<keyword evidence="2" id="KW-0067">ATP-binding</keyword>
<dbReference type="SUPFAM" id="SSF52540">
    <property type="entry name" value="P-loop containing nucleoside triphosphate hydrolases"/>
    <property type="match status" value="2"/>
</dbReference>
<evidence type="ECO:0000313" key="8">
    <source>
        <dbReference type="Proteomes" id="UP000019276"/>
    </source>
</evidence>
<dbReference type="Proteomes" id="UP000019276">
    <property type="component" value="Unassembled WGS sequence"/>
</dbReference>
<dbReference type="SMART" id="SM00487">
    <property type="entry name" value="DEXDc"/>
    <property type="match status" value="1"/>
</dbReference>
<dbReference type="GO" id="GO:0004386">
    <property type="term" value="F:helicase activity"/>
    <property type="evidence" value="ECO:0007669"/>
    <property type="project" value="UniProtKB-KW"/>
</dbReference>
<gene>
    <name evidence="7" type="ORF">DS2_05430</name>
</gene>
<dbReference type="PROSITE" id="PS51192">
    <property type="entry name" value="HELICASE_ATP_BIND_1"/>
    <property type="match status" value="1"/>
</dbReference>
<keyword evidence="3" id="KW-0862">Zinc</keyword>
<evidence type="ECO:0000313" key="7">
    <source>
        <dbReference type="EMBL" id="EWH10984.1"/>
    </source>
</evidence>
<dbReference type="PROSITE" id="PS50966">
    <property type="entry name" value="ZF_SWIM"/>
    <property type="match status" value="1"/>
</dbReference>
<evidence type="ECO:0000256" key="1">
    <source>
        <dbReference type="ARBA" id="ARBA00022801"/>
    </source>
</evidence>
<dbReference type="RefSeq" id="WP_035013661.1">
    <property type="nucleotide sequence ID" value="NZ_ARZY01000007.1"/>
</dbReference>
<dbReference type="EMBL" id="ARZY01000007">
    <property type="protein sequence ID" value="EWH10984.1"/>
    <property type="molecule type" value="Genomic_DNA"/>
</dbReference>
<name>W7QDK3_9ALTE</name>
<dbReference type="InterPro" id="IPR038718">
    <property type="entry name" value="SNF2-like_sf"/>
</dbReference>
<dbReference type="OrthoDB" id="9760715at2"/>
<evidence type="ECO:0000259" key="6">
    <source>
        <dbReference type="PROSITE" id="PS51194"/>
    </source>
</evidence>
<keyword evidence="2" id="KW-0547">Nucleotide-binding</keyword>
<dbReference type="PANTHER" id="PTHR10799">
    <property type="entry name" value="SNF2/RAD54 HELICASE FAMILY"/>
    <property type="match status" value="1"/>
</dbReference>
<dbReference type="PROSITE" id="PS51194">
    <property type="entry name" value="HELICASE_CTER"/>
    <property type="match status" value="1"/>
</dbReference>
<dbReference type="GO" id="GO:0016787">
    <property type="term" value="F:hydrolase activity"/>
    <property type="evidence" value="ECO:0007669"/>
    <property type="project" value="UniProtKB-KW"/>
</dbReference>
<reference evidence="7 8" key="1">
    <citation type="journal article" date="2014" name="Genome Announc.">
        <title>Draft Genome Sequence of the Agar-Degrading Bacterium Catenovulum sp. Strain DS-2, Isolated from Intestines of Haliotis diversicolor.</title>
        <authorList>
            <person name="Shan D."/>
            <person name="Li X."/>
            <person name="Gu Z."/>
            <person name="Wei G."/>
            <person name="Gao Z."/>
            <person name="Shao Z."/>
        </authorList>
    </citation>
    <scope>NUCLEOTIDE SEQUENCE [LARGE SCALE GENOMIC DNA]</scope>
    <source>
        <strain evidence="7 8">DS-2</strain>
    </source>
</reference>
<keyword evidence="2" id="KW-0347">Helicase</keyword>
<dbReference type="InterPro" id="IPR001650">
    <property type="entry name" value="Helicase_C-like"/>
</dbReference>
<dbReference type="GO" id="GO:0008270">
    <property type="term" value="F:zinc ion binding"/>
    <property type="evidence" value="ECO:0007669"/>
    <property type="project" value="UniProtKB-KW"/>
</dbReference>
<keyword evidence="1" id="KW-0378">Hydrolase</keyword>
<dbReference type="InterPro" id="IPR049730">
    <property type="entry name" value="SNF2/RAD54-like_C"/>
</dbReference>
<dbReference type="InterPro" id="IPR000330">
    <property type="entry name" value="SNF2_N"/>
</dbReference>
<evidence type="ECO:0000259" key="4">
    <source>
        <dbReference type="PROSITE" id="PS50966"/>
    </source>
</evidence>
<dbReference type="CDD" id="cd18012">
    <property type="entry name" value="DEXQc_arch_SWI2_SNF2"/>
    <property type="match status" value="1"/>
</dbReference>
<keyword evidence="3" id="KW-0863">Zinc-finger</keyword>
<accession>W7QDK3</accession>
<feature type="domain" description="SWIM-type" evidence="4">
    <location>
        <begin position="52"/>
        <end position="84"/>
    </location>
</feature>
<evidence type="ECO:0000256" key="2">
    <source>
        <dbReference type="ARBA" id="ARBA00022806"/>
    </source>
</evidence>
<dbReference type="eggNOG" id="COG0553">
    <property type="taxonomic scope" value="Bacteria"/>
</dbReference>
<dbReference type="Gene3D" id="3.40.50.300">
    <property type="entry name" value="P-loop containing nucleotide triphosphate hydrolases"/>
    <property type="match status" value="1"/>
</dbReference>
<dbReference type="STRING" id="1328313.DS2_05430"/>
<protein>
    <submittedName>
        <fullName evidence="7">SNF2-like protein</fullName>
    </submittedName>
</protein>
<dbReference type="Pfam" id="PF00176">
    <property type="entry name" value="SNF2-rel_dom"/>
    <property type="match status" value="1"/>
</dbReference>
<feature type="domain" description="Helicase C-terminal" evidence="6">
    <location>
        <begin position="870"/>
        <end position="1026"/>
    </location>
</feature>
<proteinExistence type="predicted"/>
<keyword evidence="3" id="KW-0479">Metal-binding</keyword>
<sequence>MNVYDAELVEQFGETTYQKGLNFYLQDQVKKLKPISSLNTVTGVVETRSQLYRVAIDKADLSSLCSCDNSGSCEHAVAVLIAAEAANLISRSPVSAFLQWQEKLHKQPDWNNGYFAKLIAHSDALLNFVLAPIVEPNSGFTQIQLQLQSINGKANAEDAEILKVLNHQVGEKTSTQRLLIGKNASDALPLLLESKRCYWQSHKSKPLQYGAPRKLNLQWKKQPDGKHKLQMQLDKCERWFLIASETPWYIDPQKGTMGIIEHNLTGFNLSALAHLPELDKSELLDFSVWQNTYWPECSIVLPLQQEIEVVEEKLTPILRIGLNEAGYIAKLRLQYGDHEIPMSLISAPFVQLQRQDKIIQIQRTPSIERKAFYLLESYGFAHTKGSSTSQDFEFFYNSEIGVRYDQFWLNIFEEVFPLLLSQGWKIEFEPGVQPINVIQDPSFEYQISESHDWFKLGLKIDFDGQKIDLIPVLINWLKQTENWKNQTGRVKIALNRHQFIKVDIESLKPVLAILQEANNKQAKFSNRQAHILNQIPEINSCIGGQHVRKLAQLLESFDGIKDIQVPTTVNAQLRPYQQQGLNWLSFLFEYNFGGILADDMGLGKTLQTLCLLESMRLQNKLDKPTLVICPTSLVGNWLNEANKFTPELNVTAAYGQNRQKVLDDIESYQVVITTYPLVNRDFEYLLAHEYSLIVLDEAQNIKNPRAQMTQNIKQLVSHQRLCLSGTPIENHLGELWSLFDFLMPGFLGTLNKFSKEYRKPIEQLRDKETQNRLHSKIHPFVLRRKKEEVAKELPKKTEIIKHISLENEQRVLYEAIRASMEDKVRNILKIKGLAKSHLECLDALLKLRQICCAPQLLDLESTQQIEQSAKLEYLIDVVPEMLEEGRKILIFSQFAKMLHIISGKLTELGIEHSKLTGETRDRQTQIDAFQNGEVSVFLISLKAGGTGLNLTAADTVIHYDPWWNPAAEAQASDRAYRIGQKKPVFVYKLICENTIEEKVLLMQENKKHLNQSMFAKEQVDSVKDLTADGLLELFKTA</sequence>
<evidence type="ECO:0000259" key="5">
    <source>
        <dbReference type="PROSITE" id="PS51192"/>
    </source>
</evidence>
<dbReference type="PATRIC" id="fig|1328313.3.peg.1120"/>
<feature type="domain" description="Helicase ATP-binding" evidence="5">
    <location>
        <begin position="585"/>
        <end position="745"/>
    </location>
</feature>